<comment type="caution">
    <text evidence="5">The sequence shown here is derived from an EMBL/GenBank/DDBJ whole genome shotgun (WGS) entry which is preliminary data.</text>
</comment>
<comment type="subcellular location">
    <subcellularLocation>
        <location evidence="3">Cytoplasm</location>
    </subcellularLocation>
</comment>
<proteinExistence type="inferred from homology"/>
<accession>A0ABS2QI87</accession>
<evidence type="ECO:0000313" key="5">
    <source>
        <dbReference type="EMBL" id="MBM7692857.1"/>
    </source>
</evidence>
<gene>
    <name evidence="3" type="primary">coaE</name>
    <name evidence="5" type="ORF">JOC77_002288</name>
</gene>
<name>A0ABS2QI87_9BACI</name>
<keyword evidence="3 5" id="KW-0418">Kinase</keyword>
<protein>
    <recommendedName>
        <fullName evidence="3 4">Dephospho-CoA kinase</fullName>
        <ecNumber evidence="3 4">2.7.1.24</ecNumber>
    </recommendedName>
    <alternativeName>
        <fullName evidence="3">Dephosphocoenzyme A kinase</fullName>
    </alternativeName>
</protein>
<evidence type="ECO:0000256" key="1">
    <source>
        <dbReference type="ARBA" id="ARBA00022741"/>
    </source>
</evidence>
<dbReference type="Proteomes" id="UP000823486">
    <property type="component" value="Unassembled WGS sequence"/>
</dbReference>
<dbReference type="Pfam" id="PF01121">
    <property type="entry name" value="CoaE"/>
    <property type="match status" value="1"/>
</dbReference>
<dbReference type="RefSeq" id="WP_204543104.1">
    <property type="nucleotide sequence ID" value="NZ_JAFBFI010000009.1"/>
</dbReference>
<dbReference type="InterPro" id="IPR001977">
    <property type="entry name" value="Depp_CoAkinase"/>
</dbReference>
<keyword evidence="6" id="KW-1185">Reference proteome</keyword>
<dbReference type="EC" id="2.7.1.24" evidence="3 4"/>
<dbReference type="EMBL" id="JAFBFI010000009">
    <property type="protein sequence ID" value="MBM7692857.1"/>
    <property type="molecule type" value="Genomic_DNA"/>
</dbReference>
<dbReference type="SUPFAM" id="SSF52540">
    <property type="entry name" value="P-loop containing nucleoside triphosphate hydrolases"/>
    <property type="match status" value="1"/>
</dbReference>
<dbReference type="CDD" id="cd02022">
    <property type="entry name" value="DPCK"/>
    <property type="match status" value="1"/>
</dbReference>
<keyword evidence="3" id="KW-0963">Cytoplasm</keyword>
<evidence type="ECO:0000256" key="3">
    <source>
        <dbReference type="HAMAP-Rule" id="MF_00376"/>
    </source>
</evidence>
<comment type="pathway">
    <text evidence="3">Cofactor biosynthesis; coenzyme A biosynthesis; CoA from (R)-pantothenate: step 5/5.</text>
</comment>
<dbReference type="NCBIfam" id="TIGR00152">
    <property type="entry name" value="dephospho-CoA kinase"/>
    <property type="match status" value="1"/>
</dbReference>
<feature type="binding site" evidence="3">
    <location>
        <begin position="12"/>
        <end position="17"/>
    </location>
    <ligand>
        <name>ATP</name>
        <dbReference type="ChEBI" id="CHEBI:30616"/>
    </ligand>
</feature>
<keyword evidence="2 3" id="KW-0067">ATP-binding</keyword>
<dbReference type="GO" id="GO:0004140">
    <property type="term" value="F:dephospho-CoA kinase activity"/>
    <property type="evidence" value="ECO:0007669"/>
    <property type="project" value="UniProtKB-EC"/>
</dbReference>
<dbReference type="HAMAP" id="MF_00376">
    <property type="entry name" value="Dephospho_CoA_kinase"/>
    <property type="match status" value="1"/>
</dbReference>
<dbReference type="PANTHER" id="PTHR10695:SF46">
    <property type="entry name" value="BIFUNCTIONAL COENZYME A SYNTHASE-RELATED"/>
    <property type="match status" value="1"/>
</dbReference>
<keyword evidence="3" id="KW-0173">Coenzyme A biosynthesis</keyword>
<comment type="function">
    <text evidence="3">Catalyzes the phosphorylation of the 3'-hydroxyl group of dephosphocoenzyme A to form coenzyme A.</text>
</comment>
<evidence type="ECO:0000256" key="2">
    <source>
        <dbReference type="ARBA" id="ARBA00022840"/>
    </source>
</evidence>
<keyword evidence="1 3" id="KW-0547">Nucleotide-binding</keyword>
<keyword evidence="3 5" id="KW-0808">Transferase</keyword>
<sequence length="206" mass="23017">MNRVIGITGGIASGKSMVSSYLKELGFTVIDADAAARKVVEPGQNAYKQIISAFGSSILLSDGTIDRPLMGSIIFNDQEKRKTLNSIVHPAVRAWMIERKEEAFAAGEQTVFMDIPLLYESNLTHMVDAAVLVYVPYDIQLERLIKRNNFTKEEALSRINAQLPIEEKLALSDAVIHNEGTREQSKKQVRELLKKWGIIGEEKLQD</sequence>
<dbReference type="PROSITE" id="PS51219">
    <property type="entry name" value="DPCK"/>
    <property type="match status" value="1"/>
</dbReference>
<organism evidence="5 6">
    <name type="scientific">Peribacillus deserti</name>
    <dbReference type="NCBI Taxonomy" id="673318"/>
    <lineage>
        <taxon>Bacteria</taxon>
        <taxon>Bacillati</taxon>
        <taxon>Bacillota</taxon>
        <taxon>Bacilli</taxon>
        <taxon>Bacillales</taxon>
        <taxon>Bacillaceae</taxon>
        <taxon>Peribacillus</taxon>
    </lineage>
</organism>
<dbReference type="InterPro" id="IPR027417">
    <property type="entry name" value="P-loop_NTPase"/>
</dbReference>
<evidence type="ECO:0000256" key="4">
    <source>
        <dbReference type="NCBIfam" id="TIGR00152"/>
    </source>
</evidence>
<dbReference type="PANTHER" id="PTHR10695">
    <property type="entry name" value="DEPHOSPHO-COA KINASE-RELATED"/>
    <property type="match status" value="1"/>
</dbReference>
<comment type="similarity">
    <text evidence="3">Belongs to the CoaE family.</text>
</comment>
<evidence type="ECO:0000313" key="6">
    <source>
        <dbReference type="Proteomes" id="UP000823486"/>
    </source>
</evidence>
<reference evidence="5 6" key="1">
    <citation type="submission" date="2021-01" db="EMBL/GenBank/DDBJ databases">
        <title>Genomic Encyclopedia of Type Strains, Phase IV (KMG-IV): sequencing the most valuable type-strain genomes for metagenomic binning, comparative biology and taxonomic classification.</title>
        <authorList>
            <person name="Goeker M."/>
        </authorList>
    </citation>
    <scope>NUCLEOTIDE SEQUENCE [LARGE SCALE GENOMIC DNA]</scope>
    <source>
        <strain evidence="5 6">DSM 105482</strain>
    </source>
</reference>
<comment type="catalytic activity">
    <reaction evidence="3">
        <text>3'-dephospho-CoA + ATP = ADP + CoA + H(+)</text>
        <dbReference type="Rhea" id="RHEA:18245"/>
        <dbReference type="ChEBI" id="CHEBI:15378"/>
        <dbReference type="ChEBI" id="CHEBI:30616"/>
        <dbReference type="ChEBI" id="CHEBI:57287"/>
        <dbReference type="ChEBI" id="CHEBI:57328"/>
        <dbReference type="ChEBI" id="CHEBI:456216"/>
        <dbReference type="EC" id="2.7.1.24"/>
    </reaction>
</comment>
<dbReference type="Gene3D" id="3.40.50.300">
    <property type="entry name" value="P-loop containing nucleotide triphosphate hydrolases"/>
    <property type="match status" value="1"/>
</dbReference>